<comment type="caution">
    <text evidence="3">The sequence shown here is derived from an EMBL/GenBank/DDBJ whole genome shotgun (WGS) entry which is preliminary data.</text>
</comment>
<feature type="domain" description="SAM" evidence="2">
    <location>
        <begin position="23"/>
        <end position="72"/>
    </location>
</feature>
<dbReference type="PROSITE" id="PS50105">
    <property type="entry name" value="SAM_DOMAIN"/>
    <property type="match status" value="1"/>
</dbReference>
<dbReference type="Gene3D" id="1.10.150.50">
    <property type="entry name" value="Transcription Factor, Ets-1"/>
    <property type="match status" value="1"/>
</dbReference>
<evidence type="ECO:0000256" key="1">
    <source>
        <dbReference type="SAM" id="MobiDB-lite"/>
    </source>
</evidence>
<evidence type="ECO:0000313" key="3">
    <source>
        <dbReference type="EMBL" id="CAE8615039.1"/>
    </source>
</evidence>
<organism evidence="3 4">
    <name type="scientific">Polarella glacialis</name>
    <name type="common">Dinoflagellate</name>
    <dbReference type="NCBI Taxonomy" id="89957"/>
    <lineage>
        <taxon>Eukaryota</taxon>
        <taxon>Sar</taxon>
        <taxon>Alveolata</taxon>
        <taxon>Dinophyceae</taxon>
        <taxon>Suessiales</taxon>
        <taxon>Suessiaceae</taxon>
        <taxon>Polarella</taxon>
    </lineage>
</organism>
<keyword evidence="4" id="KW-1185">Reference proteome</keyword>
<accession>A0A813FNP1</accession>
<dbReference type="AlphaFoldDB" id="A0A813FNP1"/>
<dbReference type="SUPFAM" id="SSF47769">
    <property type="entry name" value="SAM/Pointed domain"/>
    <property type="match status" value="1"/>
</dbReference>
<name>A0A813FNP1_POLGL</name>
<dbReference type="Proteomes" id="UP000654075">
    <property type="component" value="Unassembled WGS sequence"/>
</dbReference>
<proteinExistence type="predicted"/>
<reference evidence="3" key="1">
    <citation type="submission" date="2021-02" db="EMBL/GenBank/DDBJ databases">
        <authorList>
            <person name="Dougan E. K."/>
            <person name="Rhodes N."/>
            <person name="Thang M."/>
            <person name="Chan C."/>
        </authorList>
    </citation>
    <scope>NUCLEOTIDE SEQUENCE</scope>
</reference>
<feature type="region of interest" description="Disordered" evidence="1">
    <location>
        <begin position="84"/>
        <end position="104"/>
    </location>
</feature>
<dbReference type="EMBL" id="CAJNNV010025548">
    <property type="protein sequence ID" value="CAE8615039.1"/>
    <property type="molecule type" value="Genomic_DNA"/>
</dbReference>
<gene>
    <name evidence="3" type="ORF">PGLA1383_LOCUS32757</name>
</gene>
<sequence length="104" mass="11159">MARVACRSGATRMSFGGCANCQLSSYVAAFRRSSVSGAMLLLLDEAALGELGIRQKIERLRILGEINKLRSIAQSTQAISPLGHSVRLLPGPQAAPRHNNNSRL</sequence>
<evidence type="ECO:0000313" key="4">
    <source>
        <dbReference type="Proteomes" id="UP000654075"/>
    </source>
</evidence>
<dbReference type="InterPro" id="IPR013761">
    <property type="entry name" value="SAM/pointed_sf"/>
</dbReference>
<dbReference type="Pfam" id="PF07647">
    <property type="entry name" value="SAM_2"/>
    <property type="match status" value="1"/>
</dbReference>
<dbReference type="InterPro" id="IPR001660">
    <property type="entry name" value="SAM"/>
</dbReference>
<protein>
    <recommendedName>
        <fullName evidence="2">SAM domain-containing protein</fullName>
    </recommendedName>
</protein>
<evidence type="ECO:0000259" key="2">
    <source>
        <dbReference type="PROSITE" id="PS50105"/>
    </source>
</evidence>